<feature type="region of interest" description="Disordered" evidence="1">
    <location>
        <begin position="1"/>
        <end position="76"/>
    </location>
</feature>
<dbReference type="AlphaFoldDB" id="A0A9P8TB84"/>
<reference evidence="2" key="2">
    <citation type="submission" date="2021-01" db="EMBL/GenBank/DDBJ databases">
        <authorList>
            <person name="Schikora-Tamarit M.A."/>
        </authorList>
    </citation>
    <scope>NUCLEOTIDE SEQUENCE</scope>
    <source>
        <strain evidence="2">CBS6075</strain>
    </source>
</reference>
<gene>
    <name evidence="2" type="ORF">OGAPHI_000072</name>
</gene>
<evidence type="ECO:0000313" key="3">
    <source>
        <dbReference type="Proteomes" id="UP000769157"/>
    </source>
</evidence>
<protein>
    <submittedName>
        <fullName evidence="2">Uncharacterized protein</fullName>
    </submittedName>
</protein>
<dbReference type="RefSeq" id="XP_046065001.1">
    <property type="nucleotide sequence ID" value="XM_046208781.1"/>
</dbReference>
<organism evidence="2 3">
    <name type="scientific">Ogataea philodendri</name>
    <dbReference type="NCBI Taxonomy" id="1378263"/>
    <lineage>
        <taxon>Eukaryota</taxon>
        <taxon>Fungi</taxon>
        <taxon>Dikarya</taxon>
        <taxon>Ascomycota</taxon>
        <taxon>Saccharomycotina</taxon>
        <taxon>Pichiomycetes</taxon>
        <taxon>Pichiales</taxon>
        <taxon>Pichiaceae</taxon>
        <taxon>Ogataea</taxon>
    </lineage>
</organism>
<name>A0A9P8TB84_9ASCO</name>
<evidence type="ECO:0000313" key="2">
    <source>
        <dbReference type="EMBL" id="KAH3671886.1"/>
    </source>
</evidence>
<evidence type="ECO:0000256" key="1">
    <source>
        <dbReference type="SAM" id="MobiDB-lite"/>
    </source>
</evidence>
<dbReference type="EMBL" id="JAEUBE010000042">
    <property type="protein sequence ID" value="KAH3671886.1"/>
    <property type="molecule type" value="Genomic_DNA"/>
</dbReference>
<feature type="region of interest" description="Disordered" evidence="1">
    <location>
        <begin position="95"/>
        <end position="118"/>
    </location>
</feature>
<dbReference type="GeneID" id="70232040"/>
<comment type="caution">
    <text evidence="2">The sequence shown here is derived from an EMBL/GenBank/DDBJ whole genome shotgun (WGS) entry which is preliminary data.</text>
</comment>
<sequence>MSLEADEKSCKKAEEPWSLTAELGTSEASRSGWRSSGSVAASGEEVGEGAAAGSRVATEQTAAASSFAAGAGPGSLASCTGCTSAGAAVAAVVAAGAGPGGTPGPQRKSHTAGARQTG</sequence>
<accession>A0A9P8TB84</accession>
<feature type="compositionally biased region" description="Low complexity" evidence="1">
    <location>
        <begin position="34"/>
        <end position="76"/>
    </location>
</feature>
<proteinExistence type="predicted"/>
<dbReference type="Proteomes" id="UP000769157">
    <property type="component" value="Unassembled WGS sequence"/>
</dbReference>
<keyword evidence="3" id="KW-1185">Reference proteome</keyword>
<feature type="compositionally biased region" description="Basic and acidic residues" evidence="1">
    <location>
        <begin position="1"/>
        <end position="15"/>
    </location>
</feature>
<reference evidence="2" key="1">
    <citation type="journal article" date="2021" name="Open Biol.">
        <title>Shared evolutionary footprints suggest mitochondrial oxidative damage underlies multiple complex I losses in fungi.</title>
        <authorList>
            <person name="Schikora-Tamarit M.A."/>
            <person name="Marcet-Houben M."/>
            <person name="Nosek J."/>
            <person name="Gabaldon T."/>
        </authorList>
    </citation>
    <scope>NUCLEOTIDE SEQUENCE</scope>
    <source>
        <strain evidence="2">CBS6075</strain>
    </source>
</reference>